<evidence type="ECO:0000313" key="2">
    <source>
        <dbReference type="Proteomes" id="UP000603227"/>
    </source>
</evidence>
<reference evidence="1" key="2">
    <citation type="submission" date="2020-09" db="EMBL/GenBank/DDBJ databases">
        <authorList>
            <person name="Sun Q."/>
            <person name="Zhou Y."/>
        </authorList>
    </citation>
    <scope>NUCLEOTIDE SEQUENCE</scope>
    <source>
        <strain evidence="1">CGMCC 4.7403</strain>
    </source>
</reference>
<proteinExistence type="predicted"/>
<dbReference type="Proteomes" id="UP000603227">
    <property type="component" value="Unassembled WGS sequence"/>
</dbReference>
<sequence length="121" mass="12690">MDTPDPSEDETAAVTAAVTALLLTRHPTATFDTTGAVATAGFLCSPGAPGSAQTRVCHRAPFPSVFNGRSFTDIEAEEYVLVAAYADLLRDDGWTVTELPPDRPGLLVSKNTFAAGELLHG</sequence>
<gene>
    <name evidence="1" type="ORF">GCM10017771_51460</name>
</gene>
<protein>
    <submittedName>
        <fullName evidence="1">Uncharacterized protein</fullName>
    </submittedName>
</protein>
<organism evidence="1 2">
    <name type="scientific">Streptomyces capitiformicae</name>
    <dbReference type="NCBI Taxonomy" id="2014920"/>
    <lineage>
        <taxon>Bacteria</taxon>
        <taxon>Bacillati</taxon>
        <taxon>Actinomycetota</taxon>
        <taxon>Actinomycetes</taxon>
        <taxon>Kitasatosporales</taxon>
        <taxon>Streptomycetaceae</taxon>
        <taxon>Streptomyces</taxon>
    </lineage>
</organism>
<dbReference type="EMBL" id="BNAT01000019">
    <property type="protein sequence ID" value="GHE34074.1"/>
    <property type="molecule type" value="Genomic_DNA"/>
</dbReference>
<dbReference type="AlphaFoldDB" id="A0A918Z279"/>
<accession>A0A918Z279</accession>
<keyword evidence="2" id="KW-1185">Reference proteome</keyword>
<evidence type="ECO:0000313" key="1">
    <source>
        <dbReference type="EMBL" id="GHE34074.1"/>
    </source>
</evidence>
<comment type="caution">
    <text evidence="1">The sequence shown here is derived from an EMBL/GenBank/DDBJ whole genome shotgun (WGS) entry which is preliminary data.</text>
</comment>
<name>A0A918Z279_9ACTN</name>
<reference evidence="1" key="1">
    <citation type="journal article" date="2014" name="Int. J. Syst. Evol. Microbiol.">
        <title>Complete genome sequence of Corynebacterium casei LMG S-19264T (=DSM 44701T), isolated from a smear-ripened cheese.</title>
        <authorList>
            <consortium name="US DOE Joint Genome Institute (JGI-PGF)"/>
            <person name="Walter F."/>
            <person name="Albersmeier A."/>
            <person name="Kalinowski J."/>
            <person name="Ruckert C."/>
        </authorList>
    </citation>
    <scope>NUCLEOTIDE SEQUENCE</scope>
    <source>
        <strain evidence="1">CGMCC 4.7403</strain>
    </source>
</reference>